<dbReference type="AlphaFoldDB" id="A0A369QNR6"/>
<keyword evidence="2" id="KW-0812">Transmembrane</keyword>
<feature type="transmembrane region" description="Helical" evidence="2">
    <location>
        <begin position="235"/>
        <end position="255"/>
    </location>
</feature>
<feature type="transmembrane region" description="Helical" evidence="2">
    <location>
        <begin position="12"/>
        <end position="35"/>
    </location>
</feature>
<protein>
    <recommendedName>
        <fullName evidence="5">MotA/TolQ/ExbB proton channel domain-containing protein</fullName>
    </recommendedName>
</protein>
<keyword evidence="1" id="KW-0175">Coiled coil</keyword>
<evidence type="ECO:0000256" key="2">
    <source>
        <dbReference type="SAM" id="Phobius"/>
    </source>
</evidence>
<proteinExistence type="predicted"/>
<feature type="coiled-coil region" evidence="1">
    <location>
        <begin position="523"/>
        <end position="565"/>
    </location>
</feature>
<dbReference type="OrthoDB" id="1066121at2"/>
<name>A0A369QNR6_9BACT</name>
<feature type="transmembrane region" description="Helical" evidence="2">
    <location>
        <begin position="267"/>
        <end position="292"/>
    </location>
</feature>
<dbReference type="Proteomes" id="UP000253919">
    <property type="component" value="Unassembled WGS sequence"/>
</dbReference>
<dbReference type="RefSeq" id="WP_147275759.1">
    <property type="nucleotide sequence ID" value="NZ_QASA01000001.1"/>
</dbReference>
<evidence type="ECO:0000256" key="1">
    <source>
        <dbReference type="SAM" id="Coils"/>
    </source>
</evidence>
<comment type="caution">
    <text evidence="3">The sequence shown here is derived from an EMBL/GenBank/DDBJ whole genome shotgun (WGS) entry which is preliminary data.</text>
</comment>
<keyword evidence="2" id="KW-0472">Membrane</keyword>
<sequence>MSVNCFIDEYTIMFEVFLEVLIIIGIVCLQGYVFWQNQQKITRLAVLYPAKQQLKMVKEFLSASGKNAQDVKNNLSAAQAEKLELLEQGKKFLYLQKPSEIHRVTDLNNRGEQVEIRRTVYDGFSSNSETYYIPYIRLVNLASSHDIAFVGLKTPSEPSVTSAPAPEITITPEVELDLIYADNPAPGFAEILDDTNNYLRNNKGAAADFNILKDISERQSEVLENEINATVATPLYVGLLGTFLGVIFGLSGIILGGGVTNEAIQTFITGVVIAMVGSFVGLLLTLWGNTLFKNARLQRDRHQNDYYTFLQAQLLPRLHSDMAGSLSSLKAVLDAFNREFLDKVADFKPIIAGITANIEVQKNFLQKLEEIGYDQMAKASLQVFDKVTQSTEEFQKFLGYQQALNRSLEAGAGSAAAVQSILDRLTGFERGINSVGQYIGQHDNLIQKQLDFFGTHEKEMTDISAKIEQYFDQAAGRLTELMDARLQYLEKDAQNAYERWASHFEALNRDNVYERVVQYLEPFKRLNTQQDELNREINQTQRALLQKMDRDADTQTRLLQQLEHLNLNLDKVTQPGMLKKLMDRMFK</sequence>
<accession>A0A369QNR6</accession>
<keyword evidence="2" id="KW-1133">Transmembrane helix</keyword>
<organism evidence="3 4">
    <name type="scientific">Adhaeribacter pallidiroseus</name>
    <dbReference type="NCBI Taxonomy" id="2072847"/>
    <lineage>
        <taxon>Bacteria</taxon>
        <taxon>Pseudomonadati</taxon>
        <taxon>Bacteroidota</taxon>
        <taxon>Cytophagia</taxon>
        <taxon>Cytophagales</taxon>
        <taxon>Hymenobacteraceae</taxon>
        <taxon>Adhaeribacter</taxon>
    </lineage>
</organism>
<evidence type="ECO:0008006" key="5">
    <source>
        <dbReference type="Google" id="ProtNLM"/>
    </source>
</evidence>
<evidence type="ECO:0000313" key="3">
    <source>
        <dbReference type="EMBL" id="RDC65982.1"/>
    </source>
</evidence>
<reference evidence="3 4" key="1">
    <citation type="submission" date="2018-04" db="EMBL/GenBank/DDBJ databases">
        <title>Adhaeribacter sp. HMF7616 genome sequencing and assembly.</title>
        <authorList>
            <person name="Kang H."/>
            <person name="Kang J."/>
            <person name="Cha I."/>
            <person name="Kim H."/>
            <person name="Joh K."/>
        </authorList>
    </citation>
    <scope>NUCLEOTIDE SEQUENCE [LARGE SCALE GENOMIC DNA]</scope>
    <source>
        <strain evidence="3 4">HMF7616</strain>
    </source>
</reference>
<gene>
    <name evidence="3" type="ORF">AHMF7616_04613</name>
</gene>
<evidence type="ECO:0000313" key="4">
    <source>
        <dbReference type="Proteomes" id="UP000253919"/>
    </source>
</evidence>
<keyword evidence="4" id="KW-1185">Reference proteome</keyword>
<dbReference type="EMBL" id="QASA01000001">
    <property type="protein sequence ID" value="RDC65982.1"/>
    <property type="molecule type" value="Genomic_DNA"/>
</dbReference>